<protein>
    <recommendedName>
        <fullName evidence="6">Murine leukemia virus integrase C-terminal domain-containing protein</fullName>
    </recommendedName>
</protein>
<evidence type="ECO:0000313" key="8">
    <source>
        <dbReference type="Proteomes" id="UP001333110"/>
    </source>
</evidence>
<evidence type="ECO:0000256" key="2">
    <source>
        <dbReference type="ARBA" id="ARBA00022695"/>
    </source>
</evidence>
<dbReference type="GO" id="GO:0016779">
    <property type="term" value="F:nucleotidyltransferase activity"/>
    <property type="evidence" value="ECO:0007669"/>
    <property type="project" value="UniProtKB-KW"/>
</dbReference>
<dbReference type="GO" id="GO:0004519">
    <property type="term" value="F:endonuclease activity"/>
    <property type="evidence" value="ECO:0007669"/>
    <property type="project" value="UniProtKB-KW"/>
</dbReference>
<keyword evidence="3" id="KW-0540">Nuclease</keyword>
<keyword evidence="5" id="KW-0378">Hydrolase</keyword>
<dbReference type="Pfam" id="PF18697">
    <property type="entry name" value="MLVIN_C"/>
    <property type="match status" value="1"/>
</dbReference>
<evidence type="ECO:0000256" key="4">
    <source>
        <dbReference type="ARBA" id="ARBA00022759"/>
    </source>
</evidence>
<proteinExistence type="predicted"/>
<feature type="domain" description="Murine leukemia virus integrase C-terminal" evidence="6">
    <location>
        <begin position="56"/>
        <end position="111"/>
    </location>
</feature>
<evidence type="ECO:0000259" key="6">
    <source>
        <dbReference type="Pfam" id="PF18697"/>
    </source>
</evidence>
<evidence type="ECO:0000256" key="5">
    <source>
        <dbReference type="ARBA" id="ARBA00022801"/>
    </source>
</evidence>
<dbReference type="Gene3D" id="2.30.30.850">
    <property type="match status" value="1"/>
</dbReference>
<organism evidence="7 8">
    <name type="scientific">Mycteria americana</name>
    <name type="common">Wood stork</name>
    <dbReference type="NCBI Taxonomy" id="33587"/>
    <lineage>
        <taxon>Eukaryota</taxon>
        <taxon>Metazoa</taxon>
        <taxon>Chordata</taxon>
        <taxon>Craniata</taxon>
        <taxon>Vertebrata</taxon>
        <taxon>Euteleostomi</taxon>
        <taxon>Archelosauria</taxon>
        <taxon>Archosauria</taxon>
        <taxon>Dinosauria</taxon>
        <taxon>Saurischia</taxon>
        <taxon>Theropoda</taxon>
        <taxon>Coelurosauria</taxon>
        <taxon>Aves</taxon>
        <taxon>Neognathae</taxon>
        <taxon>Neoaves</taxon>
        <taxon>Aequornithes</taxon>
        <taxon>Ciconiiformes</taxon>
        <taxon>Ciconiidae</taxon>
        <taxon>Mycteria</taxon>
    </lineage>
</organism>
<gene>
    <name evidence="7" type="ORF">QYF61_007480</name>
</gene>
<evidence type="ECO:0000313" key="7">
    <source>
        <dbReference type="EMBL" id="KAK4810680.1"/>
    </source>
</evidence>
<keyword evidence="1" id="KW-0808">Transferase</keyword>
<reference evidence="7 8" key="1">
    <citation type="journal article" date="2023" name="J. Hered.">
        <title>Chromosome-level genome of the wood stork (Mycteria americana) provides insight into avian chromosome evolution.</title>
        <authorList>
            <person name="Flamio R. Jr."/>
            <person name="Ramstad K.M."/>
        </authorList>
    </citation>
    <scope>NUCLEOTIDE SEQUENCE [LARGE SCALE GENOMIC DNA]</scope>
    <source>
        <strain evidence="7">JAX WOST 10</strain>
    </source>
</reference>
<dbReference type="AlphaFoldDB" id="A0AAN7RPD8"/>
<dbReference type="GO" id="GO:0016787">
    <property type="term" value="F:hydrolase activity"/>
    <property type="evidence" value="ECO:0007669"/>
    <property type="project" value="UniProtKB-KW"/>
</dbReference>
<sequence>MLKYQVTLLEQDDVELKTTTAVNPAMFLSSEMGKTLTKLQRHIVLTGPLTLDTPVHRYQQGDFVYVKTWSSEPLQEKWKGPHQVLLTTYTAVKVEGIEPWIHYTRVKKASPQDQWTVRITDQDKLRLKFKRNM</sequence>
<comment type="caution">
    <text evidence="7">The sequence shown here is derived from an EMBL/GenBank/DDBJ whole genome shotgun (WGS) entry which is preliminary data.</text>
</comment>
<accession>A0AAN7RPD8</accession>
<keyword evidence="8" id="KW-1185">Reference proteome</keyword>
<dbReference type="EMBL" id="JAUNZN010000018">
    <property type="protein sequence ID" value="KAK4810680.1"/>
    <property type="molecule type" value="Genomic_DNA"/>
</dbReference>
<dbReference type="Proteomes" id="UP001333110">
    <property type="component" value="Unassembled WGS sequence"/>
</dbReference>
<name>A0AAN7RPD8_MYCAM</name>
<keyword evidence="4" id="KW-0255">Endonuclease</keyword>
<evidence type="ECO:0000256" key="1">
    <source>
        <dbReference type="ARBA" id="ARBA00022679"/>
    </source>
</evidence>
<evidence type="ECO:0000256" key="3">
    <source>
        <dbReference type="ARBA" id="ARBA00022722"/>
    </source>
</evidence>
<dbReference type="InterPro" id="IPR040643">
    <property type="entry name" value="MLVIN_C"/>
</dbReference>
<keyword evidence="2" id="KW-0548">Nucleotidyltransferase</keyword>